<dbReference type="PANTHER" id="PTHR43722:SF1">
    <property type="entry name" value="PROLINE IMINOPEPTIDASE"/>
    <property type="match status" value="1"/>
</dbReference>
<dbReference type="Pfam" id="PF00561">
    <property type="entry name" value="Abhydrolase_1"/>
    <property type="match status" value="1"/>
</dbReference>
<name>A0A812UGH7_9DINO</name>
<dbReference type="GO" id="GO:0006508">
    <property type="term" value="P:proteolysis"/>
    <property type="evidence" value="ECO:0007669"/>
    <property type="project" value="UniProtKB-KW"/>
</dbReference>
<keyword evidence="12" id="KW-1185">Reference proteome</keyword>
<dbReference type="Proteomes" id="UP000604046">
    <property type="component" value="Unassembled WGS sequence"/>
</dbReference>
<keyword evidence="7 8" id="KW-0378">Hydrolase</keyword>
<evidence type="ECO:0000256" key="9">
    <source>
        <dbReference type="SAM" id="SignalP"/>
    </source>
</evidence>
<dbReference type="GO" id="GO:0004177">
    <property type="term" value="F:aminopeptidase activity"/>
    <property type="evidence" value="ECO:0007669"/>
    <property type="project" value="UniProtKB-KW"/>
</dbReference>
<gene>
    <name evidence="11" type="primary">pip</name>
    <name evidence="11" type="ORF">SNAT2548_LOCUS31956</name>
</gene>
<dbReference type="PRINTS" id="PR00111">
    <property type="entry name" value="ABHYDROLASE"/>
</dbReference>
<dbReference type="InterPro" id="IPR000073">
    <property type="entry name" value="AB_hydrolase_1"/>
</dbReference>
<reference evidence="11" key="1">
    <citation type="submission" date="2021-02" db="EMBL/GenBank/DDBJ databases">
        <authorList>
            <person name="Dougan E. K."/>
            <person name="Rhodes N."/>
            <person name="Thang M."/>
            <person name="Chan C."/>
        </authorList>
    </citation>
    <scope>NUCLEOTIDE SEQUENCE</scope>
</reference>
<dbReference type="OrthoDB" id="10249433at2759"/>
<comment type="similarity">
    <text evidence="3 8">Belongs to the peptidase S33 family.</text>
</comment>
<accession>A0A812UGH7</accession>
<proteinExistence type="inferred from homology"/>
<evidence type="ECO:0000313" key="11">
    <source>
        <dbReference type="EMBL" id="CAE7564629.1"/>
    </source>
</evidence>
<keyword evidence="9" id="KW-0732">Signal</keyword>
<feature type="signal peptide" evidence="9">
    <location>
        <begin position="1"/>
        <end position="24"/>
    </location>
</feature>
<dbReference type="PRINTS" id="PR00793">
    <property type="entry name" value="PROAMNOPTASE"/>
</dbReference>
<dbReference type="GO" id="GO:0005737">
    <property type="term" value="C:cytoplasm"/>
    <property type="evidence" value="ECO:0007669"/>
    <property type="project" value="UniProtKB-SubCell"/>
</dbReference>
<comment type="catalytic activity">
    <reaction evidence="1 8">
        <text>Release of N-terminal proline from a peptide.</text>
        <dbReference type="EC" id="3.4.11.5"/>
    </reaction>
</comment>
<dbReference type="InterPro" id="IPR002410">
    <property type="entry name" value="Peptidase_S33"/>
</dbReference>
<feature type="domain" description="AB hydrolase-1" evidence="10">
    <location>
        <begin position="111"/>
        <end position="372"/>
    </location>
</feature>
<dbReference type="InterPro" id="IPR029058">
    <property type="entry name" value="AB_hydrolase_fold"/>
</dbReference>
<evidence type="ECO:0000259" key="10">
    <source>
        <dbReference type="Pfam" id="PF00561"/>
    </source>
</evidence>
<dbReference type="SUPFAM" id="SSF53474">
    <property type="entry name" value="alpha/beta-Hydrolases"/>
    <property type="match status" value="1"/>
</dbReference>
<keyword evidence="5" id="KW-0963">Cytoplasm</keyword>
<evidence type="ECO:0000256" key="3">
    <source>
        <dbReference type="ARBA" id="ARBA00010088"/>
    </source>
</evidence>
<dbReference type="EMBL" id="CAJNDS010002685">
    <property type="protein sequence ID" value="CAE7564629.1"/>
    <property type="molecule type" value="Genomic_DNA"/>
</dbReference>
<dbReference type="Gene3D" id="3.40.50.1820">
    <property type="entry name" value="alpha/beta hydrolase"/>
    <property type="match status" value="1"/>
</dbReference>
<evidence type="ECO:0000256" key="7">
    <source>
        <dbReference type="ARBA" id="ARBA00022801"/>
    </source>
</evidence>
<dbReference type="InterPro" id="IPR005944">
    <property type="entry name" value="Pro_iminopeptidase"/>
</dbReference>
<dbReference type="EC" id="3.4.11.5" evidence="8"/>
<comment type="caution">
    <text evidence="11">The sequence shown here is derived from an EMBL/GenBank/DDBJ whole genome shotgun (WGS) entry which is preliminary data.</text>
</comment>
<dbReference type="PANTHER" id="PTHR43722">
    <property type="entry name" value="PROLINE IMINOPEPTIDASE"/>
    <property type="match status" value="1"/>
</dbReference>
<protein>
    <recommendedName>
        <fullName evidence="8">Proline iminopeptidase</fullName>
        <ecNumber evidence="8">3.4.11.5</ecNumber>
    </recommendedName>
</protein>
<organism evidence="11 12">
    <name type="scientific">Symbiodinium natans</name>
    <dbReference type="NCBI Taxonomy" id="878477"/>
    <lineage>
        <taxon>Eukaryota</taxon>
        <taxon>Sar</taxon>
        <taxon>Alveolata</taxon>
        <taxon>Dinophyceae</taxon>
        <taxon>Suessiales</taxon>
        <taxon>Symbiodiniaceae</taxon>
        <taxon>Symbiodinium</taxon>
    </lineage>
</organism>
<evidence type="ECO:0000313" key="12">
    <source>
        <dbReference type="Proteomes" id="UP000604046"/>
    </source>
</evidence>
<evidence type="ECO:0000256" key="4">
    <source>
        <dbReference type="ARBA" id="ARBA00022438"/>
    </source>
</evidence>
<keyword evidence="4 8" id="KW-0031">Aminopeptidase</keyword>
<evidence type="ECO:0000256" key="8">
    <source>
        <dbReference type="RuleBase" id="RU003421"/>
    </source>
</evidence>
<dbReference type="AlphaFoldDB" id="A0A812UGH7"/>
<comment type="subcellular location">
    <subcellularLocation>
        <location evidence="2">Cytoplasm</location>
    </subcellularLocation>
</comment>
<evidence type="ECO:0000256" key="6">
    <source>
        <dbReference type="ARBA" id="ARBA00022670"/>
    </source>
</evidence>
<evidence type="ECO:0000256" key="5">
    <source>
        <dbReference type="ARBA" id="ARBA00022490"/>
    </source>
</evidence>
<dbReference type="NCBIfam" id="TIGR01249">
    <property type="entry name" value="pro_imino_pep_1"/>
    <property type="match status" value="1"/>
</dbReference>
<feature type="chain" id="PRO_5032664786" description="Proline iminopeptidase" evidence="9">
    <location>
        <begin position="25"/>
        <end position="389"/>
    </location>
</feature>
<evidence type="ECO:0000256" key="1">
    <source>
        <dbReference type="ARBA" id="ARBA00001585"/>
    </source>
</evidence>
<keyword evidence="6 8" id="KW-0645">Protease</keyword>
<evidence type="ECO:0000256" key="2">
    <source>
        <dbReference type="ARBA" id="ARBA00004496"/>
    </source>
</evidence>
<sequence length="389" mass="42468">MARAFLRFRAFGAPACALVGVAAAKSRNSRAAEAADTRPYQPRCRPCSSCLSWKSSFLSPHVQCLTSTAAGPSRALYPELQPYQTGTLTTLDGKHSLYYEVSGNPAGKPALFLHGGPGDGSSSKHRRLFDPSVYRIVVFDQRGAGKSVPAGSLDGNTSENLVEDIEQLRQELDIEKWGLVVGGSWGSTLSLIYSTRHPSKVSGLVLYSIFLPTPEAVKWPYSREGAGLFFPEEYEAFLRALPVEERATPIDAYARRLSSSDPAVCYPARSSYTLWIMRLLGLQPDEDFIASCAAKPEEAGPGSAIELHYMKHGCFVDSVQLLEDCWRIAHLPCAIVHGQNDILCTPANAWTLRKRLPLSSFMMIPLAGHSSSMAPQLRAAVIDAIDSFR</sequence>